<evidence type="ECO:0000313" key="3">
    <source>
        <dbReference type="Proteomes" id="UP000688137"/>
    </source>
</evidence>
<feature type="region of interest" description="Disordered" evidence="1">
    <location>
        <begin position="95"/>
        <end position="120"/>
    </location>
</feature>
<proteinExistence type="predicted"/>
<gene>
    <name evidence="2" type="ORF">PPRIM_AZ9-3.1.T0320164</name>
</gene>
<dbReference type="AlphaFoldDB" id="A0A8S1L4V0"/>
<organism evidence="2 3">
    <name type="scientific">Paramecium primaurelia</name>
    <dbReference type="NCBI Taxonomy" id="5886"/>
    <lineage>
        <taxon>Eukaryota</taxon>
        <taxon>Sar</taxon>
        <taxon>Alveolata</taxon>
        <taxon>Ciliophora</taxon>
        <taxon>Intramacronucleata</taxon>
        <taxon>Oligohymenophorea</taxon>
        <taxon>Peniculida</taxon>
        <taxon>Parameciidae</taxon>
        <taxon>Paramecium</taxon>
    </lineage>
</organism>
<keyword evidence="3" id="KW-1185">Reference proteome</keyword>
<sequence>MNKDGFEKFDEDITTSRPLEHFHQLTEAPPQKNFNFLVVQKMNVEGPNIIQKCIVKPLQQVGQTAVENTKNAVLQIPQFFKWGASELLNKLQSTFHKSPEDKQPQIEQEQQLQQNQPEESSIDDIPVVFVVPKEIMEGPITERLQWIDQHRNDCEVFIPLEKPLKLNNYNGIHSSSSSSNGPDDFDYEVRRISQEFKLKDNESELFPSTQIMKKKLMESKKRFIMSEEDYKHLNQQNNQNQNYNEPQNIILYPFLGELIPKETILEQIKQYQLEQSSVTVIQSNMEQIQTQQIPQQNENQFNPLILNGEPFENNQQVQQQQQQQQQQQLEKVQERQLEALLEV</sequence>
<protein>
    <submittedName>
        <fullName evidence="2">Uncharacterized protein</fullName>
    </submittedName>
</protein>
<dbReference type="Proteomes" id="UP000688137">
    <property type="component" value="Unassembled WGS sequence"/>
</dbReference>
<evidence type="ECO:0000256" key="1">
    <source>
        <dbReference type="SAM" id="MobiDB-lite"/>
    </source>
</evidence>
<reference evidence="2" key="1">
    <citation type="submission" date="2021-01" db="EMBL/GenBank/DDBJ databases">
        <authorList>
            <consortium name="Genoscope - CEA"/>
            <person name="William W."/>
        </authorList>
    </citation>
    <scope>NUCLEOTIDE SEQUENCE</scope>
</reference>
<feature type="compositionally biased region" description="Low complexity" evidence="1">
    <location>
        <begin position="105"/>
        <end position="119"/>
    </location>
</feature>
<accession>A0A8S1L4V0</accession>
<dbReference type="OMA" id="HRNDCEV"/>
<comment type="caution">
    <text evidence="2">The sequence shown here is derived from an EMBL/GenBank/DDBJ whole genome shotgun (WGS) entry which is preliminary data.</text>
</comment>
<name>A0A8S1L4V0_PARPR</name>
<evidence type="ECO:0000313" key="2">
    <source>
        <dbReference type="EMBL" id="CAD8061801.1"/>
    </source>
</evidence>
<dbReference type="EMBL" id="CAJJDM010000031">
    <property type="protein sequence ID" value="CAD8061801.1"/>
    <property type="molecule type" value="Genomic_DNA"/>
</dbReference>